<feature type="non-terminal residue" evidence="1">
    <location>
        <position position="317"/>
    </location>
</feature>
<dbReference type="AlphaFoldDB" id="A0A0C3AQ87"/>
<dbReference type="OrthoDB" id="9451547at2759"/>
<evidence type="ECO:0000313" key="2">
    <source>
        <dbReference type="Proteomes" id="UP000054097"/>
    </source>
</evidence>
<reference evidence="2" key="2">
    <citation type="submission" date="2015-01" db="EMBL/GenBank/DDBJ databases">
        <title>Evolutionary Origins and Diversification of the Mycorrhizal Mutualists.</title>
        <authorList>
            <consortium name="DOE Joint Genome Institute"/>
            <consortium name="Mycorrhizal Genomics Consortium"/>
            <person name="Kohler A."/>
            <person name="Kuo A."/>
            <person name="Nagy L.G."/>
            <person name="Floudas D."/>
            <person name="Copeland A."/>
            <person name="Barry K.W."/>
            <person name="Cichocki N."/>
            <person name="Veneault-Fourrey C."/>
            <person name="LaButti K."/>
            <person name="Lindquist E.A."/>
            <person name="Lipzen A."/>
            <person name="Lundell T."/>
            <person name="Morin E."/>
            <person name="Murat C."/>
            <person name="Riley R."/>
            <person name="Ohm R."/>
            <person name="Sun H."/>
            <person name="Tunlid A."/>
            <person name="Henrissat B."/>
            <person name="Grigoriev I.V."/>
            <person name="Hibbett D.S."/>
            <person name="Martin F."/>
        </authorList>
    </citation>
    <scope>NUCLEOTIDE SEQUENCE [LARGE SCALE GENOMIC DNA]</scope>
    <source>
        <strain evidence="2">MAFF 305830</strain>
    </source>
</reference>
<reference evidence="1 2" key="1">
    <citation type="submission" date="2014-04" db="EMBL/GenBank/DDBJ databases">
        <authorList>
            <consortium name="DOE Joint Genome Institute"/>
            <person name="Kuo A."/>
            <person name="Zuccaro A."/>
            <person name="Kohler A."/>
            <person name="Nagy L.G."/>
            <person name="Floudas D."/>
            <person name="Copeland A."/>
            <person name="Barry K.W."/>
            <person name="Cichocki N."/>
            <person name="Veneault-Fourrey C."/>
            <person name="LaButti K."/>
            <person name="Lindquist E.A."/>
            <person name="Lipzen A."/>
            <person name="Lundell T."/>
            <person name="Morin E."/>
            <person name="Murat C."/>
            <person name="Sun H."/>
            <person name="Tunlid A."/>
            <person name="Henrissat B."/>
            <person name="Grigoriev I.V."/>
            <person name="Hibbett D.S."/>
            <person name="Martin F."/>
            <person name="Nordberg H.P."/>
            <person name="Cantor M.N."/>
            <person name="Hua S.X."/>
        </authorList>
    </citation>
    <scope>NUCLEOTIDE SEQUENCE [LARGE SCALE GENOMIC DNA]</scope>
    <source>
        <strain evidence="1 2">MAFF 305830</strain>
    </source>
</reference>
<evidence type="ECO:0000313" key="1">
    <source>
        <dbReference type="EMBL" id="KIM22219.1"/>
    </source>
</evidence>
<protein>
    <submittedName>
        <fullName evidence="1">Uncharacterized protein</fullName>
    </submittedName>
</protein>
<dbReference type="PANTHER" id="PTHR35043">
    <property type="entry name" value="TRANSCRIPTION FACTOR DOMAIN-CONTAINING PROTEIN"/>
    <property type="match status" value="1"/>
</dbReference>
<organism evidence="1 2">
    <name type="scientific">Serendipita vermifera MAFF 305830</name>
    <dbReference type="NCBI Taxonomy" id="933852"/>
    <lineage>
        <taxon>Eukaryota</taxon>
        <taxon>Fungi</taxon>
        <taxon>Dikarya</taxon>
        <taxon>Basidiomycota</taxon>
        <taxon>Agaricomycotina</taxon>
        <taxon>Agaricomycetes</taxon>
        <taxon>Sebacinales</taxon>
        <taxon>Serendipitaceae</taxon>
        <taxon>Serendipita</taxon>
    </lineage>
</organism>
<sequence>MQSAHSEAGPIPASIELRDMGSCDGQNDQRTLANIVWSCFSTIFLCTWVAIHPNVHFRAERQNPRWTETWLWDSLHELVTYKLPLFVWALLVPEYILSWAVRQYVQAGAFSEKVPGWTRTHGHFMIMGGFHLFRLPADAPSIPLPLETSQPSNFVIPSGRHSRREDVLVCPLKFDDFSVDILEIIAPTETELKDRGKSDGLTKIIVLFQTLWFVIQCIARGTQHLPLTELEVVTLAYATLNFFIYVFWWDKPRNVECPIRVYKTSTASHGESGGKAEEWDENWVARWMDKIFQYITGGQDQYVTMSEERSIPMFWSG</sequence>
<keyword evidence="2" id="KW-1185">Reference proteome</keyword>
<dbReference type="Proteomes" id="UP000054097">
    <property type="component" value="Unassembled WGS sequence"/>
</dbReference>
<accession>A0A0C3AQ87</accession>
<name>A0A0C3AQ87_SERVB</name>
<dbReference type="STRING" id="933852.A0A0C3AQ87"/>
<gene>
    <name evidence="1" type="ORF">M408DRAFT_332995</name>
</gene>
<dbReference type="HOGENOM" id="CLU_022883_3_1_1"/>
<dbReference type="PANTHER" id="PTHR35043:SF7">
    <property type="entry name" value="TRANSCRIPTION FACTOR DOMAIN-CONTAINING PROTEIN"/>
    <property type="match status" value="1"/>
</dbReference>
<proteinExistence type="predicted"/>
<dbReference type="EMBL" id="KN824360">
    <property type="protein sequence ID" value="KIM22219.1"/>
    <property type="molecule type" value="Genomic_DNA"/>
</dbReference>